<dbReference type="PANTHER" id="PTHR11017">
    <property type="entry name" value="LEUCINE-RICH REPEAT-CONTAINING PROTEIN"/>
    <property type="match status" value="1"/>
</dbReference>
<evidence type="ECO:0000256" key="1">
    <source>
        <dbReference type="ARBA" id="ARBA00022614"/>
    </source>
</evidence>
<reference evidence="6" key="1">
    <citation type="submission" date="2018-02" db="EMBL/GenBank/DDBJ databases">
        <authorList>
            <person name="Cohen D.B."/>
            <person name="Kent A.D."/>
        </authorList>
    </citation>
    <scope>NUCLEOTIDE SEQUENCE</scope>
</reference>
<dbReference type="SUPFAM" id="SSF52540">
    <property type="entry name" value="P-loop containing nucleoside triphosphate hydrolases"/>
    <property type="match status" value="1"/>
</dbReference>
<dbReference type="EMBL" id="OIVN01003575">
    <property type="protein sequence ID" value="SPD12224.1"/>
    <property type="molecule type" value="Genomic_DNA"/>
</dbReference>
<dbReference type="GO" id="GO:0051707">
    <property type="term" value="P:response to other organism"/>
    <property type="evidence" value="ECO:0007669"/>
    <property type="project" value="UniProtKB-ARBA"/>
</dbReference>
<dbReference type="InterPro" id="IPR002182">
    <property type="entry name" value="NB-ARC"/>
</dbReference>
<evidence type="ECO:0000259" key="5">
    <source>
        <dbReference type="PROSITE" id="PS50104"/>
    </source>
</evidence>
<evidence type="ECO:0000256" key="4">
    <source>
        <dbReference type="ARBA" id="ARBA00023027"/>
    </source>
</evidence>
<gene>
    <name evidence="6" type="ORF">FSB_LOCUS40106</name>
</gene>
<sequence length="1118" mass="126437">MDYEGNTKKRKRSSSANFAGNTLSASAPASASGGQFEVFLSFRGKDTGKTFTDFLYTYLYEAGFRIFRDKEGLHVGEEIGPMLLKAINESKVSIPIFSRNYASSKWCLLELVEMVNCHETKGQLIFPIFYKVKPSDVRDQTGSYEKAFRKHQQHFDKKIVRRWKKALRVVGKMKGLELEETNGYEGELVKKVTSDVLSVLKKNNVVVTENLVGIDHDVEKIMGLVNVGSNDVHMVVIHGMAGIGKTTIAGVIYNKLSNSGCFECCCFLRNVRVMLQKDDDLLNLQKQLIKRIRKPNCCDDISNVDEGVNTIKDIVCKKKVLIVLDDVDENRKLGKIAGEHNWFGSGSRIIVTTRNPHALNLLSVDRTYELPLMEPGPSLQLFCKHAFKRSSPLEDYYILSKNVVSIAAGLPLALESIGSFLCNTERVVWEDKLKELKEIPHADVQESLRISYEGLNGSQESIFLDIACLFIGEDKRLPFCMWDDCKFVPSAGIEVLKRRSLVKIEDDKWLRMHDQLRDFGRQIVRKEKDQGKHSRLFIHKEASDVLKRQMGTDQVEAICVKADDRFEVFTDEEFRNLRNLRFLRVDNADLVGNFKDLLLNLKWLRWHNCPGNSRLTNFHLEKLVILDLSNNNYLKDNWKDWSQIKMAEKLKVLNLSRCEGLTRTPDFSTFTALEILILGMCQNLVEIDQSIWKLKTLRVLDISTDVSYLATPIRKFTPITKFPDAIGNLEKLEEINASHCFHLQEFPSSIGRLSSLRILRLDATGICSLPTSICELSLQTLDLYQCQKLQSLPKLPSSLTSLRVTCTSMRTFPSLSNLINLKELCFDVCVNLVKIPTDIGKLSKLETLTLSNCNKLVEFPSSIGGLSSLRILRLDTTGICSLPTGICELSSLQTLHLYRCSQLRSLPELPPSLTSLHVTCTSMETFPSLSKLIHLKKLSFEPGENLVEIPSDIGKLSKLETLYLWDTKICTLPEIGDLSLLMQLELHVCRNLQCIPRLPSSLIKLRLHKCKSVESLPDLSNLINLSELSLRVLPKLMEIQGLGKLESLMSLNISFCKSLERLPNVSNLGILKELKLCYCQKLAKVEGLGVLKSLETLDVTGCTSLERLDLSNLKNLKE</sequence>
<keyword evidence="2" id="KW-0677">Repeat</keyword>
<dbReference type="Gene3D" id="1.10.8.430">
    <property type="entry name" value="Helical domain of apoptotic protease-activating factors"/>
    <property type="match status" value="1"/>
</dbReference>
<dbReference type="Gene3D" id="3.40.1170.20">
    <property type="entry name" value="tRNA intron endonuclease, N-terminal domain"/>
    <property type="match status" value="2"/>
</dbReference>
<dbReference type="AlphaFoldDB" id="A0A2N9HKM0"/>
<dbReference type="InterPro" id="IPR027417">
    <property type="entry name" value="P-loop_NTPase"/>
</dbReference>
<dbReference type="Pfam" id="PF23598">
    <property type="entry name" value="LRR_14"/>
    <property type="match status" value="1"/>
</dbReference>
<evidence type="ECO:0000256" key="3">
    <source>
        <dbReference type="ARBA" id="ARBA00022821"/>
    </source>
</evidence>
<feature type="domain" description="TIR" evidence="5">
    <location>
        <begin position="34"/>
        <end position="200"/>
    </location>
</feature>
<dbReference type="Pfam" id="PF00931">
    <property type="entry name" value="NB-ARC"/>
    <property type="match status" value="1"/>
</dbReference>
<dbReference type="SUPFAM" id="SSF52200">
    <property type="entry name" value="Toll/Interleukin receptor TIR domain"/>
    <property type="match status" value="1"/>
</dbReference>
<dbReference type="Gene3D" id="3.40.50.300">
    <property type="entry name" value="P-loop containing nucleotide triphosphate hydrolases"/>
    <property type="match status" value="1"/>
</dbReference>
<dbReference type="Pfam" id="PF23282">
    <property type="entry name" value="WHD_ROQ1"/>
    <property type="match status" value="1"/>
</dbReference>
<evidence type="ECO:0000313" key="6">
    <source>
        <dbReference type="EMBL" id="SPD12224.1"/>
    </source>
</evidence>
<dbReference type="InterPro" id="IPR055414">
    <property type="entry name" value="LRR_R13L4/SHOC2-like"/>
</dbReference>
<dbReference type="FunFam" id="3.40.50.10140:FF:000007">
    <property type="entry name" value="Disease resistance protein (TIR-NBS-LRR class)"/>
    <property type="match status" value="1"/>
</dbReference>
<dbReference type="GO" id="GO:0043531">
    <property type="term" value="F:ADP binding"/>
    <property type="evidence" value="ECO:0007669"/>
    <property type="project" value="InterPro"/>
</dbReference>
<dbReference type="InterPro" id="IPR035897">
    <property type="entry name" value="Toll_tir_struct_dom_sf"/>
</dbReference>
<dbReference type="GO" id="GO:0007165">
    <property type="term" value="P:signal transduction"/>
    <property type="evidence" value="ECO:0007669"/>
    <property type="project" value="InterPro"/>
</dbReference>
<dbReference type="InterPro" id="IPR036390">
    <property type="entry name" value="WH_DNA-bd_sf"/>
</dbReference>
<evidence type="ECO:0000256" key="2">
    <source>
        <dbReference type="ARBA" id="ARBA00022737"/>
    </source>
</evidence>
<dbReference type="SUPFAM" id="SSF46785">
    <property type="entry name" value="Winged helix' DNA-binding domain"/>
    <property type="match status" value="1"/>
</dbReference>
<name>A0A2N9HKM0_FAGSY</name>
<dbReference type="Pfam" id="PF01582">
    <property type="entry name" value="TIR"/>
    <property type="match status" value="1"/>
</dbReference>
<keyword evidence="1" id="KW-0433">Leucine-rich repeat</keyword>
<dbReference type="InterPro" id="IPR044974">
    <property type="entry name" value="Disease_R_plants"/>
</dbReference>
<keyword evidence="4" id="KW-0520">NAD</keyword>
<dbReference type="InterPro" id="IPR058192">
    <property type="entry name" value="WHD_ROQ1-like"/>
</dbReference>
<dbReference type="Gene3D" id="3.80.10.10">
    <property type="entry name" value="Ribonuclease Inhibitor"/>
    <property type="match status" value="3"/>
</dbReference>
<dbReference type="PROSITE" id="PS50104">
    <property type="entry name" value="TIR"/>
    <property type="match status" value="1"/>
</dbReference>
<dbReference type="SUPFAM" id="SSF52058">
    <property type="entry name" value="L domain-like"/>
    <property type="match status" value="2"/>
</dbReference>
<organism evidence="6">
    <name type="scientific">Fagus sylvatica</name>
    <name type="common">Beechnut</name>
    <dbReference type="NCBI Taxonomy" id="28930"/>
    <lineage>
        <taxon>Eukaryota</taxon>
        <taxon>Viridiplantae</taxon>
        <taxon>Streptophyta</taxon>
        <taxon>Embryophyta</taxon>
        <taxon>Tracheophyta</taxon>
        <taxon>Spermatophyta</taxon>
        <taxon>Magnoliopsida</taxon>
        <taxon>eudicotyledons</taxon>
        <taxon>Gunneridae</taxon>
        <taxon>Pentapetalae</taxon>
        <taxon>rosids</taxon>
        <taxon>fabids</taxon>
        <taxon>Fagales</taxon>
        <taxon>Fagaceae</taxon>
        <taxon>Fagus</taxon>
    </lineage>
</organism>
<dbReference type="PRINTS" id="PR00364">
    <property type="entry name" value="DISEASERSIST"/>
</dbReference>
<dbReference type="SMART" id="SM00364">
    <property type="entry name" value="LRR_BAC"/>
    <property type="match status" value="4"/>
</dbReference>
<protein>
    <recommendedName>
        <fullName evidence="5">TIR domain-containing protein</fullName>
    </recommendedName>
</protein>
<proteinExistence type="predicted"/>
<dbReference type="Gene3D" id="3.40.50.10140">
    <property type="entry name" value="Toll/interleukin-1 receptor homology (TIR) domain"/>
    <property type="match status" value="1"/>
</dbReference>
<dbReference type="InterPro" id="IPR032675">
    <property type="entry name" value="LRR_dom_sf"/>
</dbReference>
<dbReference type="SMART" id="SM00255">
    <property type="entry name" value="TIR"/>
    <property type="match status" value="1"/>
</dbReference>
<dbReference type="InterPro" id="IPR000157">
    <property type="entry name" value="TIR_dom"/>
</dbReference>
<dbReference type="InterPro" id="IPR042197">
    <property type="entry name" value="Apaf_helical"/>
</dbReference>
<dbReference type="PANTHER" id="PTHR11017:SF570">
    <property type="entry name" value="DISEASE RESISTANCE PROTEIN (TIR-NBS CLASS)-RELATED"/>
    <property type="match status" value="1"/>
</dbReference>
<accession>A0A2N9HKM0</accession>
<keyword evidence="3" id="KW-0611">Plant defense</keyword>
<dbReference type="GO" id="GO:0006952">
    <property type="term" value="P:defense response"/>
    <property type="evidence" value="ECO:0007669"/>
    <property type="project" value="UniProtKB-KW"/>
</dbReference>